<organism evidence="3 4">
    <name type="scientific">Candidatus Blackburnbacteria bacterium RIFCSPHIGHO2_01_FULL_43_15b</name>
    <dbReference type="NCBI Taxonomy" id="1797513"/>
    <lineage>
        <taxon>Bacteria</taxon>
        <taxon>Candidatus Blackburniibacteriota</taxon>
    </lineage>
</organism>
<feature type="transmembrane region" description="Helical" evidence="2">
    <location>
        <begin position="12"/>
        <end position="37"/>
    </location>
</feature>
<feature type="transmembrane region" description="Helical" evidence="2">
    <location>
        <begin position="105"/>
        <end position="124"/>
    </location>
</feature>
<sequence>MEERFQKIRERVVYYWPTYGPPVLGAILVLLALFVGYRILANRTPKPTTTGINDSNLSLNVQGTPTPVEPNASVTLPAGATPTPVEVATGPATTKGGQALPETGFPLFLAIPAFASIGIGGFKLSKFKKNS</sequence>
<feature type="compositionally biased region" description="Polar residues" evidence="1">
    <location>
        <begin position="50"/>
        <end position="65"/>
    </location>
</feature>
<keyword evidence="2" id="KW-1133">Transmembrane helix</keyword>
<keyword evidence="2" id="KW-0812">Transmembrane</keyword>
<evidence type="ECO:0000256" key="1">
    <source>
        <dbReference type="SAM" id="MobiDB-lite"/>
    </source>
</evidence>
<keyword evidence="2" id="KW-0472">Membrane</keyword>
<feature type="region of interest" description="Disordered" evidence="1">
    <location>
        <begin position="50"/>
        <end position="96"/>
    </location>
</feature>
<protein>
    <submittedName>
        <fullName evidence="3">Uncharacterized protein</fullName>
    </submittedName>
</protein>
<proteinExistence type="predicted"/>
<dbReference type="Proteomes" id="UP000177967">
    <property type="component" value="Unassembled WGS sequence"/>
</dbReference>
<dbReference type="EMBL" id="MHBW01000017">
    <property type="protein sequence ID" value="OGY09054.1"/>
    <property type="molecule type" value="Genomic_DNA"/>
</dbReference>
<evidence type="ECO:0000313" key="3">
    <source>
        <dbReference type="EMBL" id="OGY09054.1"/>
    </source>
</evidence>
<name>A0A1G1V102_9BACT</name>
<evidence type="ECO:0000256" key="2">
    <source>
        <dbReference type="SAM" id="Phobius"/>
    </source>
</evidence>
<evidence type="ECO:0000313" key="4">
    <source>
        <dbReference type="Proteomes" id="UP000177967"/>
    </source>
</evidence>
<comment type="caution">
    <text evidence="3">The sequence shown here is derived from an EMBL/GenBank/DDBJ whole genome shotgun (WGS) entry which is preliminary data.</text>
</comment>
<reference evidence="3 4" key="1">
    <citation type="journal article" date="2016" name="Nat. Commun.">
        <title>Thousands of microbial genomes shed light on interconnected biogeochemical processes in an aquifer system.</title>
        <authorList>
            <person name="Anantharaman K."/>
            <person name="Brown C.T."/>
            <person name="Hug L.A."/>
            <person name="Sharon I."/>
            <person name="Castelle C.J."/>
            <person name="Probst A.J."/>
            <person name="Thomas B.C."/>
            <person name="Singh A."/>
            <person name="Wilkins M.J."/>
            <person name="Karaoz U."/>
            <person name="Brodie E.L."/>
            <person name="Williams K.H."/>
            <person name="Hubbard S.S."/>
            <person name="Banfield J.F."/>
        </authorList>
    </citation>
    <scope>NUCLEOTIDE SEQUENCE [LARGE SCALE GENOMIC DNA]</scope>
</reference>
<accession>A0A1G1V102</accession>
<gene>
    <name evidence="3" type="ORF">A2782_01030</name>
</gene>
<dbReference type="AlphaFoldDB" id="A0A1G1V102"/>